<comment type="caution">
    <text evidence="1">The sequence shown here is derived from an EMBL/GenBank/DDBJ whole genome shotgun (WGS) entry which is preliminary data.</text>
</comment>
<gene>
    <name evidence="1" type="ORF">ENO47_02980</name>
</gene>
<sequence>MRKVLILGLLFVSLSMALELRNVQIEVKGSTIIVDKKEYKLSKDAKIEGPYGQEITLDSLNSAKTIRLEFDKNGKVIFIKIMEWWI</sequence>
<evidence type="ECO:0000313" key="1">
    <source>
        <dbReference type="EMBL" id="HEW45624.1"/>
    </source>
</evidence>
<name>A0A7C2Z5F5_9AQUI</name>
<reference evidence="1" key="1">
    <citation type="journal article" date="2020" name="mSystems">
        <title>Genome- and Community-Level Interaction Insights into Carbon Utilization and Element Cycling Functions of Hydrothermarchaeota in Hydrothermal Sediment.</title>
        <authorList>
            <person name="Zhou Z."/>
            <person name="Liu Y."/>
            <person name="Xu W."/>
            <person name="Pan J."/>
            <person name="Luo Z.H."/>
            <person name="Li M."/>
        </authorList>
    </citation>
    <scope>NUCLEOTIDE SEQUENCE [LARGE SCALE GENOMIC DNA]</scope>
    <source>
        <strain evidence="1">SpSt-132</strain>
    </source>
</reference>
<dbReference type="EMBL" id="DSFP01000031">
    <property type="protein sequence ID" value="HEW45624.1"/>
    <property type="molecule type" value="Genomic_DNA"/>
</dbReference>
<accession>A0A7C2Z5F5</accession>
<proteinExistence type="predicted"/>
<protein>
    <submittedName>
        <fullName evidence="1">Uncharacterized protein</fullName>
    </submittedName>
</protein>
<organism evidence="1">
    <name type="scientific">Hydrogenobacter sp</name>
    <dbReference type="NCBI Taxonomy" id="2152829"/>
    <lineage>
        <taxon>Bacteria</taxon>
        <taxon>Pseudomonadati</taxon>
        <taxon>Aquificota</taxon>
        <taxon>Aquificia</taxon>
        <taxon>Aquificales</taxon>
        <taxon>Aquificaceae</taxon>
        <taxon>Hydrogenobacter</taxon>
    </lineage>
</organism>
<dbReference type="AlphaFoldDB" id="A0A7C2Z5F5"/>